<feature type="region of interest" description="Disordered" evidence="7">
    <location>
        <begin position="285"/>
        <end position="319"/>
    </location>
</feature>
<dbReference type="Pfam" id="PF01925">
    <property type="entry name" value="TauE"/>
    <property type="match status" value="1"/>
</dbReference>
<evidence type="ECO:0000256" key="1">
    <source>
        <dbReference type="ARBA" id="ARBA00004651"/>
    </source>
</evidence>
<evidence type="ECO:0000313" key="10">
    <source>
        <dbReference type="Proteomes" id="UP000612055"/>
    </source>
</evidence>
<feature type="transmembrane region" description="Helical" evidence="8">
    <location>
        <begin position="81"/>
        <end position="101"/>
    </location>
</feature>
<proteinExistence type="predicted"/>
<accession>A0A836BYA5</accession>
<gene>
    <name evidence="9" type="ORF">HYH03_008507</name>
</gene>
<dbReference type="PANTHER" id="PTHR30269">
    <property type="entry name" value="TRANSMEMBRANE PROTEIN YFCA"/>
    <property type="match status" value="1"/>
</dbReference>
<feature type="transmembrane region" description="Helical" evidence="8">
    <location>
        <begin position="473"/>
        <end position="494"/>
    </location>
</feature>
<feature type="compositionally biased region" description="Basic and acidic residues" evidence="7">
    <location>
        <begin position="304"/>
        <end position="315"/>
    </location>
</feature>
<feature type="transmembrane region" description="Helical" evidence="8">
    <location>
        <begin position="107"/>
        <end position="126"/>
    </location>
</feature>
<evidence type="ECO:0000256" key="6">
    <source>
        <dbReference type="ARBA" id="ARBA00023136"/>
    </source>
</evidence>
<keyword evidence="2" id="KW-0813">Transport</keyword>
<dbReference type="EMBL" id="JAEHOE010000038">
    <property type="protein sequence ID" value="KAG2493375.1"/>
    <property type="molecule type" value="Genomic_DNA"/>
</dbReference>
<feature type="transmembrane region" description="Helical" evidence="8">
    <location>
        <begin position="572"/>
        <end position="591"/>
    </location>
</feature>
<evidence type="ECO:0000256" key="3">
    <source>
        <dbReference type="ARBA" id="ARBA00022475"/>
    </source>
</evidence>
<reference evidence="9" key="1">
    <citation type="journal article" date="2020" name="bioRxiv">
        <title>Comparative genomics of Chlamydomonas.</title>
        <authorList>
            <person name="Craig R.J."/>
            <person name="Hasan A.R."/>
            <person name="Ness R.W."/>
            <person name="Keightley P.D."/>
        </authorList>
    </citation>
    <scope>NUCLEOTIDE SEQUENCE</scope>
    <source>
        <strain evidence="9">CCAP 11/70</strain>
    </source>
</reference>
<sequence length="593" mass="60741">MSAPSVFAVLCLGQLGGGVVKGITGFGNAIINLLVWVSFAWMGVNGGTLSQAVLCDSLGCVVVGLPLLVATKAHRSADWRLVLTLAVFTTAGAPAGAALLLWLDQRYVELTCGCLLLLVIVLHCKLHTRTAQALRNWRARRRAARYGSLKEAPGADGYDGAADYCPPVLSPHPCALGTSGAADPDASLHSLAVDCLPSPYPSRNASLQDPSVLGFPQFLEAAGRPPLVNGPLTSRSSSGSRPSASPKTGAATGSIIRWPSAGLRLPVPVSGAYAAACGTACRDLSRQSSRGLGGTAPAMPGPEPKSKRPCGDDGKPAPGLAALSTPFSLVAAAGHSCFSADAASPSRSPCVPTTETSLRTKARDAGDGALDEVPLIGPGFPVSTAAVSKAAPSANAASPSTASTTEISSPISTACSPAKEKQYWVRQGDVESQASSQRSVTTAAAYGSSPATGGKGGLHGWLQRQDWGEMRRIVMYGSGAGLAGGVMGGMTGIGGPPIMFMFDRLQVPKETVRGTNAVLNILQVRLITYLVMGVFKIEDLSLYAATSVCALVGLGIGIALNGRINQAGFSRLLVALMATCCGLLFASAFGLRR</sequence>
<keyword evidence="5 8" id="KW-1133">Transmembrane helix</keyword>
<feature type="transmembrane region" description="Helical" evidence="8">
    <location>
        <begin position="542"/>
        <end position="560"/>
    </location>
</feature>
<dbReference type="InterPro" id="IPR002781">
    <property type="entry name" value="TM_pro_TauE-like"/>
</dbReference>
<organism evidence="9 10">
    <name type="scientific">Edaphochlamys debaryana</name>
    <dbReference type="NCBI Taxonomy" id="47281"/>
    <lineage>
        <taxon>Eukaryota</taxon>
        <taxon>Viridiplantae</taxon>
        <taxon>Chlorophyta</taxon>
        <taxon>core chlorophytes</taxon>
        <taxon>Chlorophyceae</taxon>
        <taxon>CS clade</taxon>
        <taxon>Chlamydomonadales</taxon>
        <taxon>Chlamydomonadales incertae sedis</taxon>
        <taxon>Edaphochlamys</taxon>
    </lineage>
</organism>
<dbReference type="Proteomes" id="UP000612055">
    <property type="component" value="Unassembled WGS sequence"/>
</dbReference>
<evidence type="ECO:0000256" key="7">
    <source>
        <dbReference type="SAM" id="MobiDB-lite"/>
    </source>
</evidence>
<feature type="compositionally biased region" description="Polar residues" evidence="7">
    <location>
        <begin position="430"/>
        <end position="442"/>
    </location>
</feature>
<protein>
    <submittedName>
        <fullName evidence="9">Uncharacterized protein</fullName>
    </submittedName>
</protein>
<evidence type="ECO:0000256" key="2">
    <source>
        <dbReference type="ARBA" id="ARBA00022448"/>
    </source>
</evidence>
<dbReference type="GO" id="GO:0005886">
    <property type="term" value="C:plasma membrane"/>
    <property type="evidence" value="ECO:0007669"/>
    <property type="project" value="UniProtKB-SubCell"/>
</dbReference>
<evidence type="ECO:0000256" key="4">
    <source>
        <dbReference type="ARBA" id="ARBA00022692"/>
    </source>
</evidence>
<keyword evidence="4 8" id="KW-0812">Transmembrane</keyword>
<comment type="caution">
    <text evidence="9">The sequence shown here is derived from an EMBL/GenBank/DDBJ whole genome shotgun (WGS) entry which is preliminary data.</text>
</comment>
<comment type="subcellular location">
    <subcellularLocation>
        <location evidence="1">Cell membrane</location>
        <topology evidence="1">Multi-pass membrane protein</topology>
    </subcellularLocation>
</comment>
<feature type="region of interest" description="Disordered" evidence="7">
    <location>
        <begin position="393"/>
        <end position="412"/>
    </location>
</feature>
<evidence type="ECO:0000256" key="8">
    <source>
        <dbReference type="SAM" id="Phobius"/>
    </source>
</evidence>
<dbReference type="AlphaFoldDB" id="A0A836BYA5"/>
<dbReference type="InterPro" id="IPR052017">
    <property type="entry name" value="TSUP"/>
</dbReference>
<feature type="region of interest" description="Disordered" evidence="7">
    <location>
        <begin position="224"/>
        <end position="253"/>
    </location>
</feature>
<feature type="compositionally biased region" description="Low complexity" evidence="7">
    <location>
        <begin position="234"/>
        <end position="246"/>
    </location>
</feature>
<feature type="region of interest" description="Disordered" evidence="7">
    <location>
        <begin position="426"/>
        <end position="458"/>
    </location>
</feature>
<keyword evidence="6 8" id="KW-0472">Membrane</keyword>
<evidence type="ECO:0000313" key="9">
    <source>
        <dbReference type="EMBL" id="KAG2493375.1"/>
    </source>
</evidence>
<keyword evidence="3" id="KW-1003">Cell membrane</keyword>
<keyword evidence="10" id="KW-1185">Reference proteome</keyword>
<dbReference type="OrthoDB" id="543127at2759"/>
<feature type="transmembrane region" description="Helical" evidence="8">
    <location>
        <begin position="46"/>
        <end position="69"/>
    </location>
</feature>
<name>A0A836BYA5_9CHLO</name>
<dbReference type="PANTHER" id="PTHR30269:SF38">
    <property type="entry name" value="SULFITE EXPORTER TAUE_SAFE"/>
    <property type="match status" value="1"/>
</dbReference>
<evidence type="ECO:0000256" key="5">
    <source>
        <dbReference type="ARBA" id="ARBA00022989"/>
    </source>
</evidence>